<dbReference type="GO" id="GO:0016787">
    <property type="term" value="F:hydrolase activity"/>
    <property type="evidence" value="ECO:0007669"/>
    <property type="project" value="UniProtKB-KW"/>
</dbReference>
<organism evidence="4 5">
    <name type="scientific">Agaribacter flavus</name>
    <dbReference type="NCBI Taxonomy" id="1902781"/>
    <lineage>
        <taxon>Bacteria</taxon>
        <taxon>Pseudomonadati</taxon>
        <taxon>Pseudomonadota</taxon>
        <taxon>Gammaproteobacteria</taxon>
        <taxon>Alteromonadales</taxon>
        <taxon>Alteromonadaceae</taxon>
        <taxon>Agaribacter</taxon>
    </lineage>
</organism>
<gene>
    <name evidence="4" type="ORF">ACFOHL_12500</name>
</gene>
<keyword evidence="3" id="KW-0460">Magnesium</keyword>
<evidence type="ECO:0000256" key="1">
    <source>
        <dbReference type="ARBA" id="ARBA00001946"/>
    </source>
</evidence>
<dbReference type="InterPro" id="IPR036412">
    <property type="entry name" value="HAD-like_sf"/>
</dbReference>
<dbReference type="InterPro" id="IPR006439">
    <property type="entry name" value="HAD-SF_hydro_IA"/>
</dbReference>
<dbReference type="SUPFAM" id="SSF56784">
    <property type="entry name" value="HAD-like"/>
    <property type="match status" value="1"/>
</dbReference>
<comment type="cofactor">
    <cofactor evidence="1">
        <name>Mg(2+)</name>
        <dbReference type="ChEBI" id="CHEBI:18420"/>
    </cofactor>
</comment>
<dbReference type="InterPro" id="IPR051400">
    <property type="entry name" value="HAD-like_hydrolase"/>
</dbReference>
<evidence type="ECO:0000256" key="3">
    <source>
        <dbReference type="ARBA" id="ARBA00022842"/>
    </source>
</evidence>
<sequence>MIIHKPLPKIKAISFDLDDTFYNNWPYIRAAEQHLLHYISEHYPQAAHYSRQDWTLFKLKALKEQPELAHHVSALREVTLTKAFVFAEMNADDIPNAVSKCFDAFYGKRSDFIVPKGIRRLLRSLSNRLPIVAITNGNVDCKKIGISKYFSHILLAGKDGRMKPAADMFNKASVLLGIAPDSMLHVGDNLEKDIKGASDAGYNTAWYAADREMNLRDERDATILPNVQLKHLKELKRIIKSQA</sequence>
<keyword evidence="5" id="KW-1185">Reference proteome</keyword>
<dbReference type="InterPro" id="IPR023214">
    <property type="entry name" value="HAD_sf"/>
</dbReference>
<reference evidence="5" key="1">
    <citation type="journal article" date="2019" name="Int. J. Syst. Evol. Microbiol.">
        <title>The Global Catalogue of Microorganisms (GCM) 10K type strain sequencing project: providing services to taxonomists for standard genome sequencing and annotation.</title>
        <authorList>
            <consortium name="The Broad Institute Genomics Platform"/>
            <consortium name="The Broad Institute Genome Sequencing Center for Infectious Disease"/>
            <person name="Wu L."/>
            <person name="Ma J."/>
        </authorList>
    </citation>
    <scope>NUCLEOTIDE SEQUENCE [LARGE SCALE GENOMIC DNA]</scope>
    <source>
        <strain evidence="5">KCTC 52473</strain>
    </source>
</reference>
<protein>
    <submittedName>
        <fullName evidence="4">HAD-IA family hydrolase</fullName>
    </submittedName>
</protein>
<dbReference type="Pfam" id="PF00702">
    <property type="entry name" value="Hydrolase"/>
    <property type="match status" value="1"/>
</dbReference>
<dbReference type="PANTHER" id="PTHR46470">
    <property type="entry name" value="N-ACYLNEURAMINATE-9-PHOSPHATASE"/>
    <property type="match status" value="1"/>
</dbReference>
<evidence type="ECO:0000256" key="2">
    <source>
        <dbReference type="ARBA" id="ARBA00022801"/>
    </source>
</evidence>
<dbReference type="EMBL" id="JBHRSW010000023">
    <property type="protein sequence ID" value="MFC3122441.1"/>
    <property type="molecule type" value="Genomic_DNA"/>
</dbReference>
<dbReference type="Gene3D" id="1.20.120.1600">
    <property type="match status" value="1"/>
</dbReference>
<dbReference type="PANTHER" id="PTHR46470:SF4">
    <property type="entry name" value="5-AMINO-6-(5-PHOSPHO-D-RIBITYLAMINO)URACIL PHOSPHATASE YIGB"/>
    <property type="match status" value="1"/>
</dbReference>
<dbReference type="RefSeq" id="WP_376920574.1">
    <property type="nucleotide sequence ID" value="NZ_JBHRSW010000023.1"/>
</dbReference>
<keyword evidence="2 4" id="KW-0378">Hydrolase</keyword>
<dbReference type="Gene3D" id="3.40.50.1000">
    <property type="entry name" value="HAD superfamily/HAD-like"/>
    <property type="match status" value="1"/>
</dbReference>
<dbReference type="Proteomes" id="UP001595478">
    <property type="component" value="Unassembled WGS sequence"/>
</dbReference>
<dbReference type="SFLD" id="SFLDG01129">
    <property type="entry name" value="C1.5:_HAD__Beta-PGM__Phosphata"/>
    <property type="match status" value="1"/>
</dbReference>
<evidence type="ECO:0000313" key="5">
    <source>
        <dbReference type="Proteomes" id="UP001595478"/>
    </source>
</evidence>
<dbReference type="SFLD" id="SFLDS00003">
    <property type="entry name" value="Haloacid_Dehalogenase"/>
    <property type="match status" value="1"/>
</dbReference>
<proteinExistence type="predicted"/>
<comment type="caution">
    <text evidence="4">The sequence shown here is derived from an EMBL/GenBank/DDBJ whole genome shotgun (WGS) entry which is preliminary data.</text>
</comment>
<name>A0ABV7FVF5_9ALTE</name>
<accession>A0ABV7FVF5</accession>
<dbReference type="NCBIfam" id="TIGR01549">
    <property type="entry name" value="HAD-SF-IA-v1"/>
    <property type="match status" value="1"/>
</dbReference>
<evidence type="ECO:0000313" key="4">
    <source>
        <dbReference type="EMBL" id="MFC3122441.1"/>
    </source>
</evidence>